<sequence length="95" mass="10333">MGDQANAPANDKITLATIGNGKMMGGSHLPHFVNMPEIQVVAVCDVDTNRRDEAKRIVDQAYGNGDCETYVDYHDILARDDIDAVAIGTPGHWHV</sequence>
<evidence type="ECO:0000313" key="3">
    <source>
        <dbReference type="Proteomes" id="UP000319143"/>
    </source>
</evidence>
<name>A0A5C6DMZ8_9BACT</name>
<evidence type="ECO:0000313" key="2">
    <source>
        <dbReference type="EMBL" id="TWU37031.1"/>
    </source>
</evidence>
<dbReference type="PANTHER" id="PTHR43818:SF5">
    <property type="entry name" value="OXIDOREDUCTASE FAMILY PROTEIN"/>
    <property type="match status" value="1"/>
</dbReference>
<dbReference type="SUPFAM" id="SSF51735">
    <property type="entry name" value="NAD(P)-binding Rossmann-fold domains"/>
    <property type="match status" value="1"/>
</dbReference>
<dbReference type="Gene3D" id="3.40.50.720">
    <property type="entry name" value="NAD(P)-binding Rossmann-like Domain"/>
    <property type="match status" value="1"/>
</dbReference>
<organism evidence="2 3">
    <name type="scientific">Novipirellula artificiosorum</name>
    <dbReference type="NCBI Taxonomy" id="2528016"/>
    <lineage>
        <taxon>Bacteria</taxon>
        <taxon>Pseudomonadati</taxon>
        <taxon>Planctomycetota</taxon>
        <taxon>Planctomycetia</taxon>
        <taxon>Pirellulales</taxon>
        <taxon>Pirellulaceae</taxon>
        <taxon>Novipirellula</taxon>
    </lineage>
</organism>
<feature type="domain" description="Gfo/Idh/MocA-like oxidoreductase N-terminal" evidence="1">
    <location>
        <begin position="15"/>
        <end position="94"/>
    </location>
</feature>
<protein>
    <submittedName>
        <fullName evidence="2">Inositol 2-dehydrogenase/D-chiro-inositol 3-dehydrogenase</fullName>
        <ecNumber evidence="2">1.1.1.18</ecNumber>
    </submittedName>
</protein>
<dbReference type="GO" id="GO:0000166">
    <property type="term" value="F:nucleotide binding"/>
    <property type="evidence" value="ECO:0007669"/>
    <property type="project" value="InterPro"/>
</dbReference>
<reference evidence="2 3" key="1">
    <citation type="submission" date="2019-02" db="EMBL/GenBank/DDBJ databases">
        <title>Deep-cultivation of Planctomycetes and their phenomic and genomic characterization uncovers novel biology.</title>
        <authorList>
            <person name="Wiegand S."/>
            <person name="Jogler M."/>
            <person name="Boedeker C."/>
            <person name="Pinto D."/>
            <person name="Vollmers J."/>
            <person name="Rivas-Marin E."/>
            <person name="Kohn T."/>
            <person name="Peeters S.H."/>
            <person name="Heuer A."/>
            <person name="Rast P."/>
            <person name="Oberbeckmann S."/>
            <person name="Bunk B."/>
            <person name="Jeske O."/>
            <person name="Meyerdierks A."/>
            <person name="Storesund J.E."/>
            <person name="Kallscheuer N."/>
            <person name="Luecker S."/>
            <person name="Lage O.M."/>
            <person name="Pohl T."/>
            <person name="Merkel B.J."/>
            <person name="Hornburger P."/>
            <person name="Mueller R.-W."/>
            <person name="Bruemmer F."/>
            <person name="Labrenz M."/>
            <person name="Spormann A.M."/>
            <person name="Op Den Camp H."/>
            <person name="Overmann J."/>
            <person name="Amann R."/>
            <person name="Jetten M.S.M."/>
            <person name="Mascher T."/>
            <person name="Medema M.H."/>
            <person name="Devos D.P."/>
            <person name="Kaster A.-K."/>
            <person name="Ovreas L."/>
            <person name="Rohde M."/>
            <person name="Galperin M.Y."/>
            <person name="Jogler C."/>
        </authorList>
    </citation>
    <scope>NUCLEOTIDE SEQUENCE [LARGE SCALE GENOMIC DNA]</scope>
    <source>
        <strain evidence="2 3">Poly41</strain>
    </source>
</reference>
<dbReference type="GO" id="GO:0050112">
    <property type="term" value="F:inositol 2-dehydrogenase (NAD+) activity"/>
    <property type="evidence" value="ECO:0007669"/>
    <property type="project" value="UniProtKB-EC"/>
</dbReference>
<dbReference type="Pfam" id="PF01408">
    <property type="entry name" value="GFO_IDH_MocA"/>
    <property type="match status" value="1"/>
</dbReference>
<accession>A0A5C6DMZ8</accession>
<dbReference type="InterPro" id="IPR000683">
    <property type="entry name" value="Gfo/Idh/MocA-like_OxRdtase_N"/>
</dbReference>
<dbReference type="EMBL" id="SJPV01000005">
    <property type="protein sequence ID" value="TWU37031.1"/>
    <property type="molecule type" value="Genomic_DNA"/>
</dbReference>
<evidence type="ECO:0000259" key="1">
    <source>
        <dbReference type="Pfam" id="PF01408"/>
    </source>
</evidence>
<dbReference type="EC" id="1.1.1.18" evidence="2"/>
<dbReference type="InterPro" id="IPR036291">
    <property type="entry name" value="NAD(P)-bd_dom_sf"/>
</dbReference>
<comment type="caution">
    <text evidence="2">The sequence shown here is derived from an EMBL/GenBank/DDBJ whole genome shotgun (WGS) entry which is preliminary data.</text>
</comment>
<dbReference type="InterPro" id="IPR050463">
    <property type="entry name" value="Gfo/Idh/MocA_oxidrdct_glycsds"/>
</dbReference>
<dbReference type="Proteomes" id="UP000319143">
    <property type="component" value="Unassembled WGS sequence"/>
</dbReference>
<dbReference type="AlphaFoldDB" id="A0A5C6DMZ8"/>
<keyword evidence="2" id="KW-0560">Oxidoreductase</keyword>
<dbReference type="PANTHER" id="PTHR43818">
    <property type="entry name" value="BCDNA.GH03377"/>
    <property type="match status" value="1"/>
</dbReference>
<gene>
    <name evidence="2" type="primary">iolG_14</name>
    <name evidence="2" type="ORF">Poly41_31570</name>
</gene>
<keyword evidence="3" id="KW-1185">Reference proteome</keyword>
<proteinExistence type="predicted"/>